<dbReference type="EMBL" id="JPRL01000001">
    <property type="protein sequence ID" value="KFF04207.1"/>
    <property type="molecule type" value="Genomic_DNA"/>
</dbReference>
<reference evidence="1 2" key="1">
    <citation type="submission" date="2014-07" db="EMBL/GenBank/DDBJ databases">
        <title>Genome of Flavobacterium reichenbachii LMG 25512.</title>
        <authorList>
            <person name="Stropko S.J."/>
            <person name="Pipes S.E."/>
            <person name="Newman J.D."/>
        </authorList>
    </citation>
    <scope>NUCLEOTIDE SEQUENCE [LARGE SCALE GENOMIC DNA]</scope>
    <source>
        <strain evidence="1 2">LMG 25512</strain>
    </source>
</reference>
<dbReference type="eggNOG" id="ENOG5030UQ1">
    <property type="taxonomic scope" value="Bacteria"/>
</dbReference>
<sequence>MFSKYLKYLLKKSAFTKTVLARFFIILFRRNKDIILLKLNYNANHLFKNSFIIIDYQFNNALWYSFNNRKTLEKSIKIFNLENIPSKIDIEVYGFFRKKKYSLKFEPTLKIENQSFKTNFSNLSLNLKRNSIPQLTHSLIEISTKKPAIKISKIRIEDQPFNIKHNNYNQNDFI</sequence>
<dbReference type="RefSeq" id="WP_035680146.1">
    <property type="nucleotide sequence ID" value="NZ_JPRL01000001.1"/>
</dbReference>
<proteinExistence type="predicted"/>
<dbReference type="Proteomes" id="UP000028715">
    <property type="component" value="Unassembled WGS sequence"/>
</dbReference>
<evidence type="ECO:0000313" key="1">
    <source>
        <dbReference type="EMBL" id="KFF04207.1"/>
    </source>
</evidence>
<accession>A0A085ZIE3</accession>
<gene>
    <name evidence="1" type="ORF">IW19_01120</name>
</gene>
<comment type="caution">
    <text evidence="1">The sequence shown here is derived from an EMBL/GenBank/DDBJ whole genome shotgun (WGS) entry which is preliminary data.</text>
</comment>
<dbReference type="STRING" id="362418.IW19_01120"/>
<protein>
    <submittedName>
        <fullName evidence="1">Uncharacterized protein</fullName>
    </submittedName>
</protein>
<organism evidence="1 2">
    <name type="scientific">Flavobacterium reichenbachii</name>
    <dbReference type="NCBI Taxonomy" id="362418"/>
    <lineage>
        <taxon>Bacteria</taxon>
        <taxon>Pseudomonadati</taxon>
        <taxon>Bacteroidota</taxon>
        <taxon>Flavobacteriia</taxon>
        <taxon>Flavobacteriales</taxon>
        <taxon>Flavobacteriaceae</taxon>
        <taxon>Flavobacterium</taxon>
    </lineage>
</organism>
<dbReference type="AlphaFoldDB" id="A0A085ZIE3"/>
<evidence type="ECO:0000313" key="2">
    <source>
        <dbReference type="Proteomes" id="UP000028715"/>
    </source>
</evidence>
<dbReference type="OrthoDB" id="669038at2"/>
<name>A0A085ZIE3_9FLAO</name>
<keyword evidence="2" id="KW-1185">Reference proteome</keyword>